<dbReference type="InterPro" id="IPR013815">
    <property type="entry name" value="ATP_grasp_subdomain_1"/>
</dbReference>
<dbReference type="EC" id="6.3.5.5" evidence="19"/>
<dbReference type="InterPro" id="IPR033937">
    <property type="entry name" value="MGS_CPS_CarB"/>
</dbReference>
<dbReference type="RefSeq" id="WP_011020034.1">
    <property type="nucleotide sequence ID" value="NZ_DUJS01000004.1"/>
</dbReference>
<dbReference type="SMART" id="SM00851">
    <property type="entry name" value="MGS"/>
    <property type="match status" value="1"/>
</dbReference>
<dbReference type="NCBIfam" id="NF003671">
    <property type="entry name" value="PRK05294.1"/>
    <property type="match status" value="1"/>
</dbReference>
<dbReference type="SMR" id="A0A832T2H8"/>
<keyword evidence="4" id="KW-0055">Arginine biosynthesis</keyword>
<evidence type="ECO:0000256" key="15">
    <source>
        <dbReference type="ARBA" id="ARBA00048816"/>
    </source>
</evidence>
<dbReference type="Gene3D" id="3.30.470.20">
    <property type="entry name" value="ATP-grasp fold, B domain"/>
    <property type="match status" value="1"/>
</dbReference>
<comment type="similarity">
    <text evidence="3">Belongs to the CarB family.</text>
</comment>
<evidence type="ECO:0000256" key="14">
    <source>
        <dbReference type="ARBA" id="ARBA00047359"/>
    </source>
</evidence>
<evidence type="ECO:0000256" key="1">
    <source>
        <dbReference type="ARBA" id="ARBA00001936"/>
    </source>
</evidence>
<dbReference type="Gene3D" id="3.40.50.1380">
    <property type="entry name" value="Methylglyoxal synthase-like domain"/>
    <property type="match status" value="1"/>
</dbReference>
<feature type="domain" description="ATP-grasp" evidence="17">
    <location>
        <begin position="122"/>
        <end position="316"/>
    </location>
</feature>
<evidence type="ECO:0000313" key="19">
    <source>
        <dbReference type="EMBL" id="HII70890.1"/>
    </source>
</evidence>
<dbReference type="FunFam" id="3.40.50.20:FF:000002">
    <property type="entry name" value="Carbamoyl-phosphate synthase large chain"/>
    <property type="match status" value="1"/>
</dbReference>
<dbReference type="GO" id="GO:0004087">
    <property type="term" value="F:carbamoyl-phosphate synthase (ammonia) activity"/>
    <property type="evidence" value="ECO:0007669"/>
    <property type="project" value="UniProtKB-EC"/>
</dbReference>
<dbReference type="InterPro" id="IPR016185">
    <property type="entry name" value="PreATP-grasp_dom_sf"/>
</dbReference>
<evidence type="ECO:0000256" key="11">
    <source>
        <dbReference type="ARBA" id="ARBA00022842"/>
    </source>
</evidence>
<dbReference type="InterPro" id="IPR036914">
    <property type="entry name" value="MGS-like_dom_sf"/>
</dbReference>
<dbReference type="InterPro" id="IPR011607">
    <property type="entry name" value="MGS-like_dom"/>
</dbReference>
<dbReference type="PROSITE" id="PS51855">
    <property type="entry name" value="MGS"/>
    <property type="match status" value="1"/>
</dbReference>
<dbReference type="Pfam" id="PF25596">
    <property type="entry name" value="CPSase_L_D1"/>
    <property type="match status" value="1"/>
</dbReference>
<dbReference type="PROSITE" id="PS00866">
    <property type="entry name" value="CPSASE_1"/>
    <property type="match status" value="1"/>
</dbReference>
<organism evidence="19 20">
    <name type="scientific">Methanopyrus kandleri</name>
    <dbReference type="NCBI Taxonomy" id="2320"/>
    <lineage>
        <taxon>Archaea</taxon>
        <taxon>Methanobacteriati</taxon>
        <taxon>Methanobacteriota</taxon>
        <taxon>Methanomada group</taxon>
        <taxon>Methanopyri</taxon>
        <taxon>Methanopyrales</taxon>
        <taxon>Methanopyraceae</taxon>
        <taxon>Methanopyrus</taxon>
    </lineage>
</organism>
<evidence type="ECO:0000256" key="16">
    <source>
        <dbReference type="PROSITE-ProRule" id="PRU00409"/>
    </source>
</evidence>
<dbReference type="GO" id="GO:0005737">
    <property type="term" value="C:cytoplasm"/>
    <property type="evidence" value="ECO:0007669"/>
    <property type="project" value="TreeGrafter"/>
</dbReference>
<dbReference type="AlphaFoldDB" id="A0A832T2H8"/>
<keyword evidence="13" id="KW-0464">Manganese</keyword>
<dbReference type="PRINTS" id="PR00098">
    <property type="entry name" value="CPSASE"/>
</dbReference>
<evidence type="ECO:0000256" key="12">
    <source>
        <dbReference type="ARBA" id="ARBA00022975"/>
    </source>
</evidence>
<accession>A0A832T2H8</accession>
<keyword evidence="12" id="KW-0665">Pyrimidine biosynthesis</keyword>
<comment type="pathway">
    <text evidence="2">Amino-acid biosynthesis; L-arginine biosynthesis; carbamoyl phosphate from bicarbonate: step 1/1.</text>
</comment>
<dbReference type="SUPFAM" id="SSF56059">
    <property type="entry name" value="Glutathione synthetase ATP-binding domain-like"/>
    <property type="match status" value="1"/>
</dbReference>
<evidence type="ECO:0000256" key="7">
    <source>
        <dbReference type="ARBA" id="ARBA00022723"/>
    </source>
</evidence>
<dbReference type="InterPro" id="IPR005479">
    <property type="entry name" value="CPAse_ATP-bd"/>
</dbReference>
<keyword evidence="11" id="KW-0460">Magnesium</keyword>
<dbReference type="Gene3D" id="3.30.1490.20">
    <property type="entry name" value="ATP-grasp fold, A domain"/>
    <property type="match status" value="1"/>
</dbReference>
<evidence type="ECO:0000256" key="5">
    <source>
        <dbReference type="ARBA" id="ARBA00022598"/>
    </source>
</evidence>
<comment type="caution">
    <text evidence="19">The sequence shown here is derived from an EMBL/GenBank/DDBJ whole genome shotgun (WGS) entry which is preliminary data.</text>
</comment>
<gene>
    <name evidence="19" type="primary">carB</name>
    <name evidence="19" type="ORF">HA336_06640</name>
</gene>
<evidence type="ECO:0000256" key="2">
    <source>
        <dbReference type="ARBA" id="ARBA00005077"/>
    </source>
</evidence>
<evidence type="ECO:0000256" key="4">
    <source>
        <dbReference type="ARBA" id="ARBA00022571"/>
    </source>
</evidence>
<keyword evidence="5 19" id="KW-0436">Ligase</keyword>
<dbReference type="OMA" id="ISGIMQH"/>
<keyword evidence="8" id="KW-0677">Repeat</keyword>
<dbReference type="InterPro" id="IPR011761">
    <property type="entry name" value="ATP-grasp"/>
</dbReference>
<dbReference type="FunFam" id="3.30.1490.20:FF:000001">
    <property type="entry name" value="Carbamoyl-phosphate synthase large chain"/>
    <property type="match status" value="1"/>
</dbReference>
<name>A0A832T2H8_9EURY</name>
<dbReference type="UniPathway" id="UPA00068">
    <property type="reaction ID" value="UER00171"/>
</dbReference>
<dbReference type="Pfam" id="PF02142">
    <property type="entry name" value="MGS"/>
    <property type="match status" value="1"/>
</dbReference>
<dbReference type="GO" id="GO:0044205">
    <property type="term" value="P:'de novo' UMP biosynthetic process"/>
    <property type="evidence" value="ECO:0007669"/>
    <property type="project" value="UniProtKB-UniPathway"/>
</dbReference>
<keyword evidence="9 16" id="KW-0547">Nucleotide-binding</keyword>
<evidence type="ECO:0000256" key="9">
    <source>
        <dbReference type="ARBA" id="ARBA00022741"/>
    </source>
</evidence>
<dbReference type="GO" id="GO:0005524">
    <property type="term" value="F:ATP binding"/>
    <property type="evidence" value="ECO:0007669"/>
    <property type="project" value="UniProtKB-UniRule"/>
</dbReference>
<evidence type="ECO:0000259" key="18">
    <source>
        <dbReference type="PROSITE" id="PS51855"/>
    </source>
</evidence>
<dbReference type="GO" id="GO:0004088">
    <property type="term" value="F:carbamoyl-phosphate synthase (glutamine-hydrolyzing) activity"/>
    <property type="evidence" value="ECO:0007669"/>
    <property type="project" value="UniProtKB-EC"/>
</dbReference>
<dbReference type="PANTHER" id="PTHR11405">
    <property type="entry name" value="CARBAMOYLTRANSFERASE FAMILY MEMBER"/>
    <property type="match status" value="1"/>
</dbReference>
<evidence type="ECO:0000313" key="20">
    <source>
        <dbReference type="Proteomes" id="UP000619545"/>
    </source>
</evidence>
<evidence type="ECO:0000259" key="17">
    <source>
        <dbReference type="PROSITE" id="PS50975"/>
    </source>
</evidence>
<feature type="domain" description="MGS-like" evidence="18">
    <location>
        <begin position="388"/>
        <end position="542"/>
    </location>
</feature>
<dbReference type="GO" id="GO:0006526">
    <property type="term" value="P:L-arginine biosynthetic process"/>
    <property type="evidence" value="ECO:0007669"/>
    <property type="project" value="UniProtKB-UniPathway"/>
</dbReference>
<protein>
    <submittedName>
        <fullName evidence="19">Carbamoyl-phosphate synthase large subunit</fullName>
        <ecNumber evidence="19">6.3.5.5</ecNumber>
    </submittedName>
</protein>
<dbReference type="InterPro" id="IPR005483">
    <property type="entry name" value="CPSase_dom"/>
</dbReference>
<keyword evidence="10 16" id="KW-0067">ATP-binding</keyword>
<proteinExistence type="inferred from homology"/>
<dbReference type="PROSITE" id="PS00867">
    <property type="entry name" value="CPSASE_2"/>
    <property type="match status" value="1"/>
</dbReference>
<comment type="catalytic activity">
    <reaction evidence="14">
        <text>hydrogencarbonate + NH4(+) + 2 ATP = carbamoyl phosphate + 2 ADP + phosphate + 2 H(+)</text>
        <dbReference type="Rhea" id="RHEA:18029"/>
        <dbReference type="ChEBI" id="CHEBI:15378"/>
        <dbReference type="ChEBI" id="CHEBI:17544"/>
        <dbReference type="ChEBI" id="CHEBI:28938"/>
        <dbReference type="ChEBI" id="CHEBI:30616"/>
        <dbReference type="ChEBI" id="CHEBI:43474"/>
        <dbReference type="ChEBI" id="CHEBI:58228"/>
        <dbReference type="ChEBI" id="CHEBI:456216"/>
        <dbReference type="EC" id="6.3.4.16"/>
    </reaction>
</comment>
<dbReference type="Gene3D" id="3.40.50.20">
    <property type="match status" value="1"/>
</dbReference>
<dbReference type="SUPFAM" id="SSF52335">
    <property type="entry name" value="Methylglyoxal synthase-like"/>
    <property type="match status" value="1"/>
</dbReference>
<evidence type="ECO:0000256" key="10">
    <source>
        <dbReference type="ARBA" id="ARBA00022840"/>
    </source>
</evidence>
<dbReference type="CDD" id="cd01424">
    <property type="entry name" value="MGS_CPS_II"/>
    <property type="match status" value="1"/>
</dbReference>
<keyword evidence="7" id="KW-0479">Metal-binding</keyword>
<dbReference type="SUPFAM" id="SSF52440">
    <property type="entry name" value="PreATP-grasp domain"/>
    <property type="match status" value="1"/>
</dbReference>
<evidence type="ECO:0000256" key="8">
    <source>
        <dbReference type="ARBA" id="ARBA00022737"/>
    </source>
</evidence>
<dbReference type="GO" id="GO:0046872">
    <property type="term" value="F:metal ion binding"/>
    <property type="evidence" value="ECO:0007669"/>
    <property type="project" value="UniProtKB-KW"/>
</dbReference>
<dbReference type="GO" id="GO:0006541">
    <property type="term" value="P:glutamine metabolic process"/>
    <property type="evidence" value="ECO:0007669"/>
    <property type="project" value="TreeGrafter"/>
</dbReference>
<dbReference type="GeneID" id="1478261"/>
<dbReference type="Proteomes" id="UP000619545">
    <property type="component" value="Unassembled WGS sequence"/>
</dbReference>
<evidence type="ECO:0000256" key="13">
    <source>
        <dbReference type="ARBA" id="ARBA00023211"/>
    </source>
</evidence>
<reference evidence="19" key="1">
    <citation type="journal article" date="2020" name="bioRxiv">
        <title>A rank-normalized archaeal taxonomy based on genome phylogeny resolves widespread incomplete and uneven classifications.</title>
        <authorList>
            <person name="Rinke C."/>
            <person name="Chuvochina M."/>
            <person name="Mussig A.J."/>
            <person name="Chaumeil P.-A."/>
            <person name="Waite D.W."/>
            <person name="Whitman W.B."/>
            <person name="Parks D.H."/>
            <person name="Hugenholtz P."/>
        </authorList>
    </citation>
    <scope>NUCLEOTIDE SEQUENCE</scope>
    <source>
        <strain evidence="19">UBA8853</strain>
    </source>
</reference>
<dbReference type="PANTHER" id="PTHR11405:SF53">
    <property type="entry name" value="CARBAMOYL-PHOSPHATE SYNTHASE [AMMONIA], MITOCHONDRIAL"/>
    <property type="match status" value="1"/>
</dbReference>
<dbReference type="EMBL" id="DUJS01000004">
    <property type="protein sequence ID" value="HII70890.1"/>
    <property type="molecule type" value="Genomic_DNA"/>
</dbReference>
<dbReference type="InterPro" id="IPR058047">
    <property type="entry name" value="CPSase_preATP-grasp"/>
</dbReference>
<keyword evidence="6" id="KW-0028">Amino-acid biosynthesis</keyword>
<dbReference type="UniPathway" id="UPA00070">
    <property type="reaction ID" value="UER00115"/>
</dbReference>
<dbReference type="FunFam" id="3.30.470.20:FF:000026">
    <property type="entry name" value="Carbamoyl-phosphate synthase large chain"/>
    <property type="match status" value="1"/>
</dbReference>
<comment type="cofactor">
    <cofactor evidence="1">
        <name>Mn(2+)</name>
        <dbReference type="ChEBI" id="CHEBI:29035"/>
    </cofactor>
</comment>
<evidence type="ECO:0000256" key="6">
    <source>
        <dbReference type="ARBA" id="ARBA00022605"/>
    </source>
</evidence>
<comment type="catalytic activity">
    <reaction evidence="15">
        <text>hydrogencarbonate + L-glutamine + 2 ATP + H2O = carbamoyl phosphate + L-glutamate + 2 ADP + phosphate + 2 H(+)</text>
        <dbReference type="Rhea" id="RHEA:18633"/>
        <dbReference type="ChEBI" id="CHEBI:15377"/>
        <dbReference type="ChEBI" id="CHEBI:15378"/>
        <dbReference type="ChEBI" id="CHEBI:17544"/>
        <dbReference type="ChEBI" id="CHEBI:29985"/>
        <dbReference type="ChEBI" id="CHEBI:30616"/>
        <dbReference type="ChEBI" id="CHEBI:43474"/>
        <dbReference type="ChEBI" id="CHEBI:58228"/>
        <dbReference type="ChEBI" id="CHEBI:58359"/>
        <dbReference type="ChEBI" id="CHEBI:456216"/>
        <dbReference type="EC" id="6.3.5.5"/>
    </reaction>
</comment>
<sequence>MSDKVLVIGAGPNRIGQGIEFDYCTVHAVWAIQEEGYKAIIVNNNPETVSTDYDTSDKLYFEPITLEDVLNIVEKERPIGVLTQFGGQTSVNLTVPLAERGVRVLGTDPDDVDRLEDRDRFSKLLKKLGIPQPESGTANDPEEAVEVAEDIGYPVLVRPSYVIGGRAMEIVYDEEDLRRYIEEAAKVSPEHPILIDRFIEGGIECEIDGARDEAGNVLIPGIMEHIEEAGVHSGDSACVVPPQTLPEHAQETVLEYAEDIAEGANVIGLINIQFVYDPEEDEVYVIEANPRASRTVPFISKAVGIPLAKIGTKAILGREIPEVLDEMGLEPPDGDPGIVAVKEAVFSFEKWPGVDPVLGPEMKATGEVMGIDRTFGAAYWKAQLAAGHELPLEGTAVISVADRDKPDIVPIARKLQRLGFDLLATRGTASHLREHGIECEVVRKVSEGSPNIVDLIREGEIDLIINTPTEGKDARRDGYAIRRAAVKFKVPYITTIAAAKAAVEAIELVKEKGVTVNCLHDIHKGDWTPREVKPEELTRYGG</sequence>
<dbReference type="Pfam" id="PF02786">
    <property type="entry name" value="CPSase_L_D2"/>
    <property type="match status" value="1"/>
</dbReference>
<dbReference type="PROSITE" id="PS50975">
    <property type="entry name" value="ATP_GRASP"/>
    <property type="match status" value="1"/>
</dbReference>
<evidence type="ECO:0000256" key="3">
    <source>
        <dbReference type="ARBA" id="ARBA00009799"/>
    </source>
</evidence>